<keyword evidence="3" id="KW-1185">Reference proteome</keyword>
<dbReference type="Proteomes" id="UP001497482">
    <property type="component" value="Chromosome 2"/>
</dbReference>
<evidence type="ECO:0000256" key="1">
    <source>
        <dbReference type="SAM" id="MobiDB-lite"/>
    </source>
</evidence>
<reference evidence="2 3" key="1">
    <citation type="submission" date="2024-04" db="EMBL/GenBank/DDBJ databases">
        <authorList>
            <person name="Waldvogel A.-M."/>
            <person name="Schoenle A."/>
        </authorList>
    </citation>
    <scope>NUCLEOTIDE SEQUENCE [LARGE SCALE GENOMIC DNA]</scope>
</reference>
<proteinExistence type="predicted"/>
<evidence type="ECO:0000313" key="3">
    <source>
        <dbReference type="Proteomes" id="UP001497482"/>
    </source>
</evidence>
<sequence length="90" mass="9659">MGEGMFTPGTNMHQEIKPQLQDCLLCPLGPGAEDAAEEREMGVLLELSGLSWDCGDCRPAAEPCVEQLKPVGDTGTLHTRRSGFEGWAKG</sequence>
<feature type="region of interest" description="Disordered" evidence="1">
    <location>
        <begin position="70"/>
        <end position="90"/>
    </location>
</feature>
<organism evidence="2 3">
    <name type="scientific">Knipowitschia caucasica</name>
    <name type="common">Caucasian dwarf goby</name>
    <name type="synonym">Pomatoschistus caucasicus</name>
    <dbReference type="NCBI Taxonomy" id="637954"/>
    <lineage>
        <taxon>Eukaryota</taxon>
        <taxon>Metazoa</taxon>
        <taxon>Chordata</taxon>
        <taxon>Craniata</taxon>
        <taxon>Vertebrata</taxon>
        <taxon>Euteleostomi</taxon>
        <taxon>Actinopterygii</taxon>
        <taxon>Neopterygii</taxon>
        <taxon>Teleostei</taxon>
        <taxon>Neoteleostei</taxon>
        <taxon>Acanthomorphata</taxon>
        <taxon>Gobiaria</taxon>
        <taxon>Gobiiformes</taxon>
        <taxon>Gobioidei</taxon>
        <taxon>Gobiidae</taxon>
        <taxon>Gobiinae</taxon>
        <taxon>Knipowitschia</taxon>
    </lineage>
</organism>
<accession>A0AAV2KTI4</accession>
<dbReference type="AlphaFoldDB" id="A0AAV2KTI4"/>
<evidence type="ECO:0000313" key="2">
    <source>
        <dbReference type="EMBL" id="CAL1592038.1"/>
    </source>
</evidence>
<gene>
    <name evidence="2" type="ORF">KC01_LOCUS21352</name>
</gene>
<name>A0AAV2KTI4_KNICA</name>
<protein>
    <submittedName>
        <fullName evidence="2">Uncharacterized protein</fullName>
    </submittedName>
</protein>
<dbReference type="EMBL" id="OZ035824">
    <property type="protein sequence ID" value="CAL1592038.1"/>
    <property type="molecule type" value="Genomic_DNA"/>
</dbReference>